<dbReference type="GO" id="GO:0046872">
    <property type="term" value="F:metal ion binding"/>
    <property type="evidence" value="ECO:0007669"/>
    <property type="project" value="UniProtKB-KW"/>
</dbReference>
<comment type="similarity">
    <text evidence="4">Belongs to the arginase family.</text>
</comment>
<name>A0A401XKZ0_9FLAO</name>
<dbReference type="PIRSF" id="PIRSF036979">
    <property type="entry name" value="Arginase"/>
    <property type="match status" value="1"/>
</dbReference>
<dbReference type="GO" id="GO:0008783">
    <property type="term" value="F:agmatinase activity"/>
    <property type="evidence" value="ECO:0007669"/>
    <property type="project" value="TreeGrafter"/>
</dbReference>
<dbReference type="GO" id="GO:0033389">
    <property type="term" value="P:putrescine biosynthetic process from arginine, via agmatine"/>
    <property type="evidence" value="ECO:0007669"/>
    <property type="project" value="TreeGrafter"/>
</dbReference>
<feature type="binding site" evidence="3">
    <location>
        <position position="145"/>
    </location>
    <ligand>
        <name>Mn(2+)</name>
        <dbReference type="ChEBI" id="CHEBI:29035"/>
        <label>1</label>
    </ligand>
</feature>
<protein>
    <submittedName>
        <fullName evidence="5">Agmatinase</fullName>
    </submittedName>
</protein>
<evidence type="ECO:0000256" key="4">
    <source>
        <dbReference type="PROSITE-ProRule" id="PRU00742"/>
    </source>
</evidence>
<feature type="binding site" evidence="3">
    <location>
        <position position="263"/>
    </location>
    <ligand>
        <name>Mn(2+)</name>
        <dbReference type="ChEBI" id="CHEBI:29035"/>
        <label>1</label>
    </ligand>
</feature>
<dbReference type="Proteomes" id="UP000286715">
    <property type="component" value="Unassembled WGS sequence"/>
</dbReference>
<gene>
    <name evidence="5" type="primary">speB</name>
    <name evidence="5" type="ORF">JCM31826_11450</name>
</gene>
<dbReference type="SUPFAM" id="SSF52768">
    <property type="entry name" value="Arginase/deacetylase"/>
    <property type="match status" value="1"/>
</dbReference>
<evidence type="ECO:0000313" key="5">
    <source>
        <dbReference type="EMBL" id="GCD77663.1"/>
    </source>
</evidence>
<dbReference type="PRINTS" id="PR00116">
    <property type="entry name" value="ARGINASE"/>
</dbReference>
<comment type="cofactor">
    <cofactor evidence="3">
        <name>Mn(2+)</name>
        <dbReference type="ChEBI" id="CHEBI:29035"/>
    </cofactor>
    <text evidence="3">Binds 2 manganese ions per subunit.</text>
</comment>
<proteinExistence type="inferred from homology"/>
<dbReference type="PANTHER" id="PTHR11358">
    <property type="entry name" value="ARGINASE/AGMATINASE"/>
    <property type="match status" value="1"/>
</dbReference>
<dbReference type="AlphaFoldDB" id="A0A401XKZ0"/>
<evidence type="ECO:0000256" key="2">
    <source>
        <dbReference type="ARBA" id="ARBA00022801"/>
    </source>
</evidence>
<dbReference type="RefSeq" id="WP_124397728.1">
    <property type="nucleotide sequence ID" value="NZ_BHZE01000009.1"/>
</dbReference>
<keyword evidence="2" id="KW-0378">Hydrolase</keyword>
<evidence type="ECO:0000256" key="1">
    <source>
        <dbReference type="ARBA" id="ARBA00022723"/>
    </source>
</evidence>
<keyword evidence="1 3" id="KW-0479">Metal-binding</keyword>
<organism evidence="5 6">
    <name type="scientific">Thermaurantimonas aggregans</name>
    <dbReference type="NCBI Taxonomy" id="2173829"/>
    <lineage>
        <taxon>Bacteria</taxon>
        <taxon>Pseudomonadati</taxon>
        <taxon>Bacteroidota</taxon>
        <taxon>Flavobacteriia</taxon>
        <taxon>Flavobacteriales</taxon>
        <taxon>Schleiferiaceae</taxon>
        <taxon>Thermaurantimonas</taxon>
    </lineage>
</organism>
<dbReference type="EMBL" id="BHZE01000009">
    <property type="protein sequence ID" value="GCD77663.1"/>
    <property type="molecule type" value="Genomic_DNA"/>
</dbReference>
<keyword evidence="3" id="KW-0464">Manganese</keyword>
<keyword evidence="6" id="KW-1185">Reference proteome</keyword>
<dbReference type="OrthoDB" id="9788689at2"/>
<accession>A0A401XKZ0</accession>
<feature type="binding site" evidence="3">
    <location>
        <position position="172"/>
    </location>
    <ligand>
        <name>Mn(2+)</name>
        <dbReference type="ChEBI" id="CHEBI:29035"/>
        <label>1</label>
    </ligand>
</feature>
<dbReference type="CDD" id="cd11593">
    <property type="entry name" value="Agmatinase-like_2"/>
    <property type="match status" value="1"/>
</dbReference>
<comment type="caution">
    <text evidence="5">The sequence shown here is derived from an EMBL/GenBank/DDBJ whole genome shotgun (WGS) entry which is preliminary data.</text>
</comment>
<dbReference type="InterPro" id="IPR006035">
    <property type="entry name" value="Ureohydrolase"/>
</dbReference>
<evidence type="ECO:0000256" key="3">
    <source>
        <dbReference type="PIRSR" id="PIRSR036979-1"/>
    </source>
</evidence>
<dbReference type="Pfam" id="PF00491">
    <property type="entry name" value="Arginase"/>
    <property type="match status" value="1"/>
</dbReference>
<dbReference type="PANTHER" id="PTHR11358:SF26">
    <property type="entry name" value="GUANIDINO ACID HYDROLASE, MITOCHONDRIAL"/>
    <property type="match status" value="1"/>
</dbReference>
<dbReference type="PROSITE" id="PS51409">
    <property type="entry name" value="ARGINASE_2"/>
    <property type="match status" value="1"/>
</dbReference>
<sequence length="333" mass="37546">MIDFDPNGPALHDGIFGLPFNEQNAELIILPVPWQVTVSYGEGTADAPAAIKEASKQVDLYHPLNPGAWRKGIYMPEPSRELYEKSSFWREKVADYLDNIATEKPEDSFFKAVDSACEELNKWVHDQATKFLKKEKKLILLGGDHSTPLGYIQALTEKHESFGVLQIDAHMDFRKAYEGFTYSHASISYNFMQLSGVSKVVQVGIRDYCDEELEFAKSLGNKAEIFFSYDIQKRKYRGESWDAICQSIVESLPEKIYISFDIDGLDPKLCPNTGTPVPGGLEFEEVQYLLEKIKNSGKNIIGADLNEVGVYATSDWNQNVGARVLYMLCNIIL</sequence>
<dbReference type="Gene3D" id="3.40.800.10">
    <property type="entry name" value="Ureohydrolase domain"/>
    <property type="match status" value="1"/>
</dbReference>
<feature type="binding site" evidence="3">
    <location>
        <position position="168"/>
    </location>
    <ligand>
        <name>Mn(2+)</name>
        <dbReference type="ChEBI" id="CHEBI:29035"/>
        <label>1</label>
    </ligand>
</feature>
<feature type="binding site" evidence="3">
    <location>
        <position position="170"/>
    </location>
    <ligand>
        <name>Mn(2+)</name>
        <dbReference type="ChEBI" id="CHEBI:29035"/>
        <label>1</label>
    </ligand>
</feature>
<reference evidence="5 6" key="1">
    <citation type="submission" date="2018-11" db="EMBL/GenBank/DDBJ databases">
        <title>Schleiferia aggregans sp. nov., a moderately thermophilic heterotrophic bacterium isolated from microbial mats at a terrestrial hot spring.</title>
        <authorList>
            <person name="Iino T."/>
            <person name="Ohkuma M."/>
            <person name="Haruta S."/>
        </authorList>
    </citation>
    <scope>NUCLEOTIDE SEQUENCE [LARGE SCALE GENOMIC DNA]</scope>
    <source>
        <strain evidence="5 6">LA</strain>
    </source>
</reference>
<dbReference type="InterPro" id="IPR023696">
    <property type="entry name" value="Ureohydrolase_dom_sf"/>
</dbReference>
<evidence type="ECO:0000313" key="6">
    <source>
        <dbReference type="Proteomes" id="UP000286715"/>
    </source>
</evidence>
<feature type="binding site" evidence="3">
    <location>
        <position position="261"/>
    </location>
    <ligand>
        <name>Mn(2+)</name>
        <dbReference type="ChEBI" id="CHEBI:29035"/>
        <label>1</label>
    </ligand>
</feature>